<dbReference type="Pfam" id="PF04082">
    <property type="entry name" value="Fungal_trans"/>
    <property type="match status" value="1"/>
</dbReference>
<dbReference type="Pfam" id="PF00172">
    <property type="entry name" value="Zn_clus"/>
    <property type="match status" value="1"/>
</dbReference>
<dbReference type="InterPro" id="IPR036864">
    <property type="entry name" value="Zn2-C6_fun-type_DNA-bd_sf"/>
</dbReference>
<reference evidence="5 6" key="1">
    <citation type="submission" date="2024-01" db="EMBL/GenBank/DDBJ databases">
        <authorList>
            <person name="Allen C."/>
            <person name="Tagirdzhanova G."/>
        </authorList>
    </citation>
    <scope>NUCLEOTIDE SEQUENCE [LARGE SCALE GENOMIC DNA]</scope>
</reference>
<dbReference type="PANTHER" id="PTHR46910">
    <property type="entry name" value="TRANSCRIPTION FACTOR PDR1"/>
    <property type="match status" value="1"/>
</dbReference>
<dbReference type="Gene3D" id="4.10.240.10">
    <property type="entry name" value="Zn(2)-C6 fungal-type DNA-binding domain"/>
    <property type="match status" value="1"/>
</dbReference>
<accession>A0ABP0AK24</accession>
<dbReference type="CDD" id="cd12148">
    <property type="entry name" value="fungal_TF_MHR"/>
    <property type="match status" value="1"/>
</dbReference>
<feature type="compositionally biased region" description="Low complexity" evidence="3">
    <location>
        <begin position="774"/>
        <end position="787"/>
    </location>
</feature>
<sequence length="976" mass="107085">MPGILPMKVIKVGTSSQSRIAQACDRCRSKKIRCDGIRPCCSQCANVGFECRTSDKLSRRAFPRGYTESLEERVRQLESEVRELKDLLDEKDEKIDMLSKMHGNQRRASVSRNPMSPTSGSATSNSPSSTNSSDSLSRKSTSVSSASPSSTTSPGTAKSTSPRNSTDGTASAPASKRDSKLSATPAVKEDTFRVQASPLVLGVENSDSYFMGSSSGRSFIDIFKRKMQESGKSCSDFHAEAFLHIQGCYPLVEKVPASSMRAPPRLFSDRCVNVYFQEWSPLFPILHRPAFLRIYDEFVSDAEKVKNNHKLAQLYLVFAIAGLSSDQPDLEQIAACEQQWQRSLDAVLMDNTIITLQCLVLAILYCSMRADYKRLQYYKGVAIGLSHRLGLHQSQKRFSFGALTIETRKKVFWTLYTLDCFSAAILGLPKQLKDEDIHAEYPADTDDEYVTEKGFQPTLPGESTRLSAALALFRVSRILAKVLDANYPAASTHELSLQQMASLESELTEWRDALPAHLTLTFRQEKPSTDVTGNRSPLLSLAYYYIRTLIWRPAVGSSLGTKAAPAVMAVSEASKHIVQIIELLEERKMSFSMCMNKPDLLVICGMSLLYQSMDLKQDSKMMKDTERLVNAVIKIADRTKAPGCYDFKRVAAMLVSVDDVAPLVTRTSPELSMSAPARRPSPSNTQRKSQQQHQYPLGRHNSASISETELLVQQEKLRRMTMPVIGAAVGCGTPLDSENRGRGRSSFDSPREQIQLPKQHRLSMSQAQMLNRVSQSQQQQQQQQQQQRMMHKKNLDYLSMSRSPQPSSPALPRLPQQQYYPQNQKAASPSSVTPADWEALLSSMDGGHMNVYDAIYGGPNIGLSAPTDTTPASATSQSGDGWSPESWDLTGFTLADLAGTGGHGGPGSIPAPAQSVLSFSDESMSSVAGDDLASADLANLGLGGLDIGGLPYRNGGLLGTGPDSFTVDALDNKFVL</sequence>
<feature type="region of interest" description="Disordered" evidence="3">
    <location>
        <begin position="729"/>
        <end position="791"/>
    </location>
</feature>
<feature type="compositionally biased region" description="Polar residues" evidence="3">
    <location>
        <begin position="684"/>
        <end position="694"/>
    </location>
</feature>
<evidence type="ECO:0000256" key="3">
    <source>
        <dbReference type="SAM" id="MobiDB-lite"/>
    </source>
</evidence>
<dbReference type="Proteomes" id="UP001642482">
    <property type="component" value="Unassembled WGS sequence"/>
</dbReference>
<dbReference type="EMBL" id="CAWUHD010000001">
    <property type="protein sequence ID" value="CAK7208201.1"/>
    <property type="molecule type" value="Genomic_DNA"/>
</dbReference>
<dbReference type="SMART" id="SM00906">
    <property type="entry name" value="Fungal_trans"/>
    <property type="match status" value="1"/>
</dbReference>
<evidence type="ECO:0000259" key="4">
    <source>
        <dbReference type="PROSITE" id="PS50048"/>
    </source>
</evidence>
<proteinExistence type="predicted"/>
<feature type="compositionally biased region" description="Low complexity" evidence="3">
    <location>
        <begin position="674"/>
        <end position="683"/>
    </location>
</feature>
<feature type="compositionally biased region" description="Polar residues" evidence="3">
    <location>
        <begin position="106"/>
        <end position="115"/>
    </location>
</feature>
<dbReference type="SUPFAM" id="SSF57701">
    <property type="entry name" value="Zn2/Cys6 DNA-binding domain"/>
    <property type="match status" value="1"/>
</dbReference>
<feature type="compositionally biased region" description="Low complexity" evidence="3">
    <location>
        <begin position="116"/>
        <end position="162"/>
    </location>
</feature>
<protein>
    <submittedName>
        <fullName evidence="5">DNA-binding transcription factor cat8</fullName>
    </submittedName>
</protein>
<feature type="region of interest" description="Disordered" evidence="3">
    <location>
        <begin position="98"/>
        <end position="187"/>
    </location>
</feature>
<dbReference type="InterPro" id="IPR050987">
    <property type="entry name" value="AtrR-like"/>
</dbReference>
<gene>
    <name evidence="5" type="primary">CAT8</name>
    <name evidence="5" type="ORF">SEUCBS140593_000093</name>
</gene>
<name>A0ABP0AK24_9PEZI</name>
<dbReference type="SMART" id="SM00066">
    <property type="entry name" value="GAL4"/>
    <property type="match status" value="1"/>
</dbReference>
<evidence type="ECO:0000256" key="1">
    <source>
        <dbReference type="ARBA" id="ARBA00022723"/>
    </source>
</evidence>
<evidence type="ECO:0000256" key="2">
    <source>
        <dbReference type="ARBA" id="ARBA00023242"/>
    </source>
</evidence>
<comment type="caution">
    <text evidence="5">The sequence shown here is derived from an EMBL/GenBank/DDBJ whole genome shotgun (WGS) entry which is preliminary data.</text>
</comment>
<dbReference type="CDD" id="cd00067">
    <property type="entry name" value="GAL4"/>
    <property type="match status" value="1"/>
</dbReference>
<evidence type="ECO:0000313" key="5">
    <source>
        <dbReference type="EMBL" id="CAK7208201.1"/>
    </source>
</evidence>
<dbReference type="CDD" id="cd15485">
    <property type="entry name" value="ZIP_Cat8"/>
    <property type="match status" value="1"/>
</dbReference>
<keyword evidence="6" id="KW-1185">Reference proteome</keyword>
<feature type="region of interest" description="Disordered" evidence="3">
    <location>
        <begin position="668"/>
        <end position="706"/>
    </location>
</feature>
<dbReference type="InterPro" id="IPR007219">
    <property type="entry name" value="XnlR_reg_dom"/>
</dbReference>
<evidence type="ECO:0000313" key="6">
    <source>
        <dbReference type="Proteomes" id="UP001642482"/>
    </source>
</evidence>
<dbReference type="PROSITE" id="PS00463">
    <property type="entry name" value="ZN2_CY6_FUNGAL_1"/>
    <property type="match status" value="1"/>
</dbReference>
<dbReference type="InterPro" id="IPR001138">
    <property type="entry name" value="Zn2Cys6_DnaBD"/>
</dbReference>
<keyword evidence="5" id="KW-0238">DNA-binding</keyword>
<feature type="domain" description="Zn(2)-C6 fungal-type" evidence="4">
    <location>
        <begin position="23"/>
        <end position="53"/>
    </location>
</feature>
<dbReference type="PROSITE" id="PS50048">
    <property type="entry name" value="ZN2_CY6_FUNGAL_2"/>
    <property type="match status" value="1"/>
</dbReference>
<organism evidence="5 6">
    <name type="scientific">Sporothrix eucalyptigena</name>
    <dbReference type="NCBI Taxonomy" id="1812306"/>
    <lineage>
        <taxon>Eukaryota</taxon>
        <taxon>Fungi</taxon>
        <taxon>Dikarya</taxon>
        <taxon>Ascomycota</taxon>
        <taxon>Pezizomycotina</taxon>
        <taxon>Sordariomycetes</taxon>
        <taxon>Sordariomycetidae</taxon>
        <taxon>Ophiostomatales</taxon>
        <taxon>Ophiostomataceae</taxon>
        <taxon>Sporothrix</taxon>
    </lineage>
</organism>
<keyword evidence="2" id="KW-0539">Nucleus</keyword>
<dbReference type="GO" id="GO:0003677">
    <property type="term" value="F:DNA binding"/>
    <property type="evidence" value="ECO:0007669"/>
    <property type="project" value="UniProtKB-KW"/>
</dbReference>
<feature type="compositionally biased region" description="Polar residues" evidence="3">
    <location>
        <begin position="762"/>
        <end position="773"/>
    </location>
</feature>
<dbReference type="PANTHER" id="PTHR46910:SF12">
    <property type="entry name" value="REGULATORY PROTEIN CAT8"/>
    <property type="match status" value="1"/>
</dbReference>
<keyword evidence="1" id="KW-0479">Metal-binding</keyword>